<proteinExistence type="predicted"/>
<protein>
    <submittedName>
        <fullName evidence="1">Uncharacterized protein</fullName>
    </submittedName>
</protein>
<keyword evidence="2" id="KW-1185">Reference proteome</keyword>
<name>A0A2U3QJS1_9BACT</name>
<sequence length="241" mass="27034">MTKKQAVCVGYFPALSYKPESFPYWLLSILKRLLPLICLLLLPACGSQGTVPVKSANSDFDPSQLAKGDVDRVVETHQLEIFINLRLLTEKLYRRNPREWRKGGQSSLETAVARIFEGRHEWKFTELEGKRGTEAVHLAFRAEYRGDRVLAFIAGLASMIQTAFNDKTEFFVLDDLDAQALYNAARNVEIAVWKLSNARNARGELFLLSNEGTGSAPNLSFEREFGKIIGSLDVLSKIYGG</sequence>
<gene>
    <name evidence="1" type="ORF">NBG4_620007</name>
</gene>
<reference evidence="2" key="1">
    <citation type="submission" date="2018-03" db="EMBL/GenBank/DDBJ databases">
        <authorList>
            <person name="Zecchin S."/>
        </authorList>
    </citation>
    <scope>NUCLEOTIDE SEQUENCE [LARGE SCALE GENOMIC DNA]</scope>
</reference>
<evidence type="ECO:0000313" key="2">
    <source>
        <dbReference type="Proteomes" id="UP000245125"/>
    </source>
</evidence>
<organism evidence="1 2">
    <name type="scientific">Candidatus Sulfobium mesophilum</name>
    <dbReference type="NCBI Taxonomy" id="2016548"/>
    <lineage>
        <taxon>Bacteria</taxon>
        <taxon>Pseudomonadati</taxon>
        <taxon>Nitrospirota</taxon>
        <taxon>Nitrospiria</taxon>
        <taxon>Nitrospirales</taxon>
        <taxon>Nitrospiraceae</taxon>
        <taxon>Candidatus Sulfobium</taxon>
    </lineage>
</organism>
<evidence type="ECO:0000313" key="1">
    <source>
        <dbReference type="EMBL" id="SPQ01615.1"/>
    </source>
</evidence>
<dbReference type="AlphaFoldDB" id="A0A2U3QJS1"/>
<dbReference type="Proteomes" id="UP000245125">
    <property type="component" value="Unassembled WGS sequence"/>
</dbReference>
<dbReference type="EMBL" id="OUUY01000111">
    <property type="protein sequence ID" value="SPQ01615.1"/>
    <property type="molecule type" value="Genomic_DNA"/>
</dbReference>
<accession>A0A2U3QJS1</accession>